<evidence type="ECO:0000256" key="1">
    <source>
        <dbReference type="SAM" id="MobiDB-lite"/>
    </source>
</evidence>
<dbReference type="RefSeq" id="WP_378611164.1">
    <property type="nucleotide sequence ID" value="NZ_JBHSAX010000005.1"/>
</dbReference>
<organism evidence="2 3">
    <name type="scientific">Nocardia jiangsuensis</name>
    <dbReference type="NCBI Taxonomy" id="1691563"/>
    <lineage>
        <taxon>Bacteria</taxon>
        <taxon>Bacillati</taxon>
        <taxon>Actinomycetota</taxon>
        <taxon>Actinomycetes</taxon>
        <taxon>Mycobacteriales</taxon>
        <taxon>Nocardiaceae</taxon>
        <taxon>Nocardia</taxon>
    </lineage>
</organism>
<reference evidence="3" key="1">
    <citation type="journal article" date="2019" name="Int. J. Syst. Evol. Microbiol.">
        <title>The Global Catalogue of Microorganisms (GCM) 10K type strain sequencing project: providing services to taxonomists for standard genome sequencing and annotation.</title>
        <authorList>
            <consortium name="The Broad Institute Genomics Platform"/>
            <consortium name="The Broad Institute Genome Sequencing Center for Infectious Disease"/>
            <person name="Wu L."/>
            <person name="Ma J."/>
        </authorList>
    </citation>
    <scope>NUCLEOTIDE SEQUENCE [LARGE SCALE GENOMIC DNA]</scope>
    <source>
        <strain evidence="3">CGMCC 4.7330</strain>
    </source>
</reference>
<evidence type="ECO:0008006" key="4">
    <source>
        <dbReference type="Google" id="ProtNLM"/>
    </source>
</evidence>
<accession>A0ABV8DNK7</accession>
<proteinExistence type="predicted"/>
<evidence type="ECO:0000313" key="2">
    <source>
        <dbReference type="EMBL" id="MFC3961409.1"/>
    </source>
</evidence>
<comment type="caution">
    <text evidence="2">The sequence shown here is derived from an EMBL/GenBank/DDBJ whole genome shotgun (WGS) entry which is preliminary data.</text>
</comment>
<evidence type="ECO:0000313" key="3">
    <source>
        <dbReference type="Proteomes" id="UP001595696"/>
    </source>
</evidence>
<protein>
    <recommendedName>
        <fullName evidence="4">Mce-associated membrane protein</fullName>
    </recommendedName>
</protein>
<dbReference type="EMBL" id="JBHSAX010000005">
    <property type="protein sequence ID" value="MFC3961409.1"/>
    <property type="molecule type" value="Genomic_DNA"/>
</dbReference>
<sequence>MSSHPPSPADPSGTEASGKLANSAEPRAAEVNRSETGASGNRDTEPSGAAAPGDASGGGEATPRRPALNRTVLTAVAAAAAVTFGTLWATDNSAEELADLRATLATDTEAEQAASRYALNVSEVNPSDIETWRTQLQEEVSRDLAPKLSAAVDVVGPWLTRMEYTSTAKVLAAKVSSRENNLYTVQVFVDMTSRSRQTPDGVTATAAYTITLDRDANWTITDVGGVTPALPRGK</sequence>
<dbReference type="Proteomes" id="UP001595696">
    <property type="component" value="Unassembled WGS sequence"/>
</dbReference>
<gene>
    <name evidence="2" type="ORF">ACFO0B_05330</name>
</gene>
<feature type="region of interest" description="Disordered" evidence="1">
    <location>
        <begin position="1"/>
        <end position="65"/>
    </location>
</feature>
<name>A0ABV8DNK7_9NOCA</name>
<keyword evidence="3" id="KW-1185">Reference proteome</keyword>